<sequence length="211" mass="23214">MADMVQGSPEWLDARCGKVTASRVADVLAVKRDGKPTAERERYLMELVGERLTGLATSHYLTGPMLEGSEREPQAADAYAFLYGADIEKVGFVEHPSIAMAGASPDRLVGDLGLVEIKCPTLRTHLDTLLTGEIPDQYLPQMRWQMACTGRAWCDFATWHPGVPPHLRLWVKRLHRDDAQIAKDEAAVSTFLSEVDARVAKLLGTDQAEAA</sequence>
<dbReference type="EMBL" id="JAUFPT010000111">
    <property type="protein sequence ID" value="MDN3574657.1"/>
    <property type="molecule type" value="Genomic_DNA"/>
</dbReference>
<accession>A0ABT8AXH8</accession>
<dbReference type="Gene3D" id="3.90.320.10">
    <property type="match status" value="1"/>
</dbReference>
<feature type="domain" description="YqaJ viral recombinase" evidence="1">
    <location>
        <begin position="10"/>
        <end position="151"/>
    </location>
</feature>
<evidence type="ECO:0000313" key="3">
    <source>
        <dbReference type="Proteomes" id="UP001244297"/>
    </source>
</evidence>
<name>A0ABT8AXH8_9HYPH</name>
<dbReference type="InterPro" id="IPR017482">
    <property type="entry name" value="Lambda-type_endonuclease"/>
</dbReference>
<evidence type="ECO:0000313" key="2">
    <source>
        <dbReference type="EMBL" id="MDN3574657.1"/>
    </source>
</evidence>
<dbReference type="NCBIfam" id="TIGR03033">
    <property type="entry name" value="phage_rel_nuc"/>
    <property type="match status" value="1"/>
</dbReference>
<comment type="caution">
    <text evidence="2">The sequence shown here is derived from an EMBL/GenBank/DDBJ whole genome shotgun (WGS) entry which is preliminary data.</text>
</comment>
<dbReference type="PANTHER" id="PTHR46609:SF6">
    <property type="entry name" value="EXONUCLEASE, PHAGE-TYPE_RECB, C-TERMINAL DOMAIN-CONTAINING PROTEIN-RELATED"/>
    <property type="match status" value="1"/>
</dbReference>
<protein>
    <submittedName>
        <fullName evidence="2">YqaJ viral recombinase family protein</fullName>
    </submittedName>
</protein>
<dbReference type="PANTHER" id="PTHR46609">
    <property type="entry name" value="EXONUCLEASE, PHAGE-TYPE/RECB, C-TERMINAL DOMAIN-CONTAINING PROTEIN"/>
    <property type="match status" value="1"/>
</dbReference>
<dbReference type="SUPFAM" id="SSF52980">
    <property type="entry name" value="Restriction endonuclease-like"/>
    <property type="match status" value="1"/>
</dbReference>
<dbReference type="InterPro" id="IPR051703">
    <property type="entry name" value="NF-kappa-B_Signaling_Reg"/>
</dbReference>
<keyword evidence="3" id="KW-1185">Reference proteome</keyword>
<dbReference type="RefSeq" id="WP_238291399.1">
    <property type="nucleotide sequence ID" value="NZ_BPQS01000037.1"/>
</dbReference>
<dbReference type="CDD" id="cd22343">
    <property type="entry name" value="PDDEXK_lambda_exonuclease-like"/>
    <property type="match status" value="1"/>
</dbReference>
<dbReference type="InterPro" id="IPR011604">
    <property type="entry name" value="PDDEXK-like_dom_sf"/>
</dbReference>
<dbReference type="Proteomes" id="UP001244297">
    <property type="component" value="Unassembled WGS sequence"/>
</dbReference>
<dbReference type="InterPro" id="IPR019080">
    <property type="entry name" value="YqaJ_viral_recombinase"/>
</dbReference>
<organism evidence="2 3">
    <name type="scientific">Methylobacterium longum</name>
    <dbReference type="NCBI Taxonomy" id="767694"/>
    <lineage>
        <taxon>Bacteria</taxon>
        <taxon>Pseudomonadati</taxon>
        <taxon>Pseudomonadota</taxon>
        <taxon>Alphaproteobacteria</taxon>
        <taxon>Hyphomicrobiales</taxon>
        <taxon>Methylobacteriaceae</taxon>
        <taxon>Methylobacterium</taxon>
    </lineage>
</organism>
<evidence type="ECO:0000259" key="1">
    <source>
        <dbReference type="Pfam" id="PF09588"/>
    </source>
</evidence>
<dbReference type="Pfam" id="PF09588">
    <property type="entry name" value="YqaJ"/>
    <property type="match status" value="1"/>
</dbReference>
<proteinExistence type="predicted"/>
<reference evidence="3" key="1">
    <citation type="journal article" date="2019" name="Int. J. Syst. Evol. Microbiol.">
        <title>The Global Catalogue of Microorganisms (GCM) 10K type strain sequencing project: providing services to taxonomists for standard genome sequencing and annotation.</title>
        <authorList>
            <consortium name="The Broad Institute Genomics Platform"/>
            <consortium name="The Broad Institute Genome Sequencing Center for Infectious Disease"/>
            <person name="Wu L."/>
            <person name="Ma J."/>
        </authorList>
    </citation>
    <scope>NUCLEOTIDE SEQUENCE [LARGE SCALE GENOMIC DNA]</scope>
    <source>
        <strain evidence="3">CECT 7806</strain>
    </source>
</reference>
<gene>
    <name evidence="2" type="ORF">QWZ18_29175</name>
</gene>
<dbReference type="InterPro" id="IPR011335">
    <property type="entry name" value="Restrct_endonuc-II-like"/>
</dbReference>